<dbReference type="SUPFAM" id="SSF47413">
    <property type="entry name" value="lambda repressor-like DNA-binding domains"/>
    <property type="match status" value="1"/>
</dbReference>
<evidence type="ECO:0000259" key="2">
    <source>
        <dbReference type="PROSITE" id="PS50943"/>
    </source>
</evidence>
<keyword evidence="1" id="KW-0238">DNA-binding</keyword>
<dbReference type="PROSITE" id="PS50943">
    <property type="entry name" value="HTH_CROC1"/>
    <property type="match status" value="1"/>
</dbReference>
<feature type="domain" description="HTH cro/C1-type" evidence="2">
    <location>
        <begin position="9"/>
        <end position="62"/>
    </location>
</feature>
<dbReference type="CDD" id="cd00093">
    <property type="entry name" value="HTH_XRE"/>
    <property type="match status" value="1"/>
</dbReference>
<dbReference type="OrthoDB" id="9801008at2"/>
<evidence type="ECO:0000256" key="1">
    <source>
        <dbReference type="ARBA" id="ARBA00023125"/>
    </source>
</evidence>
<organism evidence="3 4">
    <name type="scientific">Alicyclobacillus macrosporangiidus</name>
    <dbReference type="NCBI Taxonomy" id="392015"/>
    <lineage>
        <taxon>Bacteria</taxon>
        <taxon>Bacillati</taxon>
        <taxon>Bacillota</taxon>
        <taxon>Bacilli</taxon>
        <taxon>Bacillales</taxon>
        <taxon>Alicyclobacillaceae</taxon>
        <taxon>Alicyclobacillus</taxon>
    </lineage>
</organism>
<protein>
    <submittedName>
        <fullName evidence="3">Helix-turn-helix</fullName>
    </submittedName>
</protein>
<dbReference type="SMART" id="SM00530">
    <property type="entry name" value="HTH_XRE"/>
    <property type="match status" value="1"/>
</dbReference>
<dbReference type="Gene3D" id="1.10.260.40">
    <property type="entry name" value="lambda repressor-like DNA-binding domains"/>
    <property type="match status" value="1"/>
</dbReference>
<dbReference type="PANTHER" id="PTHR46558:SF11">
    <property type="entry name" value="HTH-TYPE TRANSCRIPTIONAL REGULATOR XRE"/>
    <property type="match status" value="1"/>
</dbReference>
<evidence type="ECO:0000313" key="4">
    <source>
        <dbReference type="Proteomes" id="UP000183508"/>
    </source>
</evidence>
<dbReference type="AlphaFoldDB" id="A0A1I7JA32"/>
<dbReference type="PANTHER" id="PTHR46558">
    <property type="entry name" value="TRACRIPTIONAL REGULATORY PROTEIN-RELATED-RELATED"/>
    <property type="match status" value="1"/>
</dbReference>
<dbReference type="InterPro" id="IPR001387">
    <property type="entry name" value="Cro/C1-type_HTH"/>
</dbReference>
<name>A0A1I7JA32_9BACL</name>
<dbReference type="GO" id="GO:0003677">
    <property type="term" value="F:DNA binding"/>
    <property type="evidence" value="ECO:0007669"/>
    <property type="project" value="UniProtKB-KW"/>
</dbReference>
<reference evidence="4" key="1">
    <citation type="submission" date="2016-10" db="EMBL/GenBank/DDBJ databases">
        <authorList>
            <person name="Varghese N."/>
        </authorList>
    </citation>
    <scope>NUCLEOTIDE SEQUENCE [LARGE SCALE GENOMIC DNA]</scope>
    <source>
        <strain evidence="4">DSM 17980</strain>
    </source>
</reference>
<evidence type="ECO:0000313" key="3">
    <source>
        <dbReference type="EMBL" id="SFU82018.1"/>
    </source>
</evidence>
<dbReference type="InterPro" id="IPR010982">
    <property type="entry name" value="Lambda_DNA-bd_dom_sf"/>
</dbReference>
<accession>A0A1I7JA32</accession>
<dbReference type="Pfam" id="PF01381">
    <property type="entry name" value="HTH_3"/>
    <property type="match status" value="1"/>
</dbReference>
<gene>
    <name evidence="3" type="ORF">SAMN05421543_10938</name>
</gene>
<dbReference type="Proteomes" id="UP000183508">
    <property type="component" value="Unassembled WGS sequence"/>
</dbReference>
<dbReference type="STRING" id="392015.SAMN05421543_10938"/>
<keyword evidence="4" id="KW-1185">Reference proteome</keyword>
<sequence length="70" mass="8025">MKQLNQVARTAREAKGYTQKQVATMLGIALRSYQRFEYGERNLSIDKLFRLADILDVNVYELAGRDSKTA</sequence>
<proteinExistence type="predicted"/>
<dbReference type="EMBL" id="FPBV01000009">
    <property type="protein sequence ID" value="SFU82018.1"/>
    <property type="molecule type" value="Genomic_DNA"/>
</dbReference>